<dbReference type="Proteomes" id="UP000570474">
    <property type="component" value="Unassembled WGS sequence"/>
</dbReference>
<sequence length="816" mass="90984">MNLSVKSMFRRLWRQRLFSFLNIAGIAISVSACWVIYRIVSYEYSFDSQLPDRANTYRLVTGLIFDEKGDYNGGVSKPMYQAMREQVPGLKRVVPVFGQWVNTVETKDVRQRPVLVENAQDIVATDSSYFMMVPYTWLAGNPATALQTPESVVLTESRARSYFGAASPEAVLGRVITYNKEKTRTVTGVVKDLGYPSEFTAKEFFRLQQVEYPLAEWTNTSGSDKVYLQVATGADTGRIMTQISRIGADKWAEQTKHWSLPSTVKRWFKLMPFGDSHFSTYISEGNGHKANRSVMRGLIGLGVLLVIVACINFVNLTTAQLPQRSLSIGVRKVLGSSNRQLMRIIMGETFLIVLLAIVVAFPLTTVAYRFLGDIIPEGMLNYTAGWDFVLFLAVLLTGITLLAGSYPAWLMTRVQPAGIIQGQGVLNTGSNRRLALRKVLIVFQFVIAQVFIAGTLIMGAQMNYTLKKELGFSKDAVILVDIPWKLAKSPVYGNKQYVLADALRNETGIAAVSVARAPLSNGYNSSMYEYFNGKKQDPVRRQIFKKFIDTAYIRTYNMQLLAGRNISPSDTTNEFVINETAVKAFGFASPQEAIGKMIGQVSQTQFPIVGVVKDFHVRDFHASIDPVALMALKDVSNGLNIRLAGNDPAQWQATLKMIEKKWHAMYPDEEWKGQFYDQTLEALYKQDRADSRLVNLATGVAIVISCLGLFGLAVLVAFQRTKEIGIRKVLGATVTGIVQLLMSDFVKLVTIAFVIATPIAWWGMDRWLRGFAYSIKIEWWMFALSGVIAVLIAVFTVSFQAVKAALSNPIKSLRTV</sequence>
<proteinExistence type="predicted"/>
<dbReference type="RefSeq" id="WP_168874831.1">
    <property type="nucleotide sequence ID" value="NZ_JABAIA010000004.1"/>
</dbReference>
<feature type="transmembrane region" description="Helical" evidence="6">
    <location>
        <begin position="745"/>
        <end position="764"/>
    </location>
</feature>
<evidence type="ECO:0000259" key="8">
    <source>
        <dbReference type="Pfam" id="PF12704"/>
    </source>
</evidence>
<dbReference type="EMBL" id="JABAIA010000004">
    <property type="protein sequence ID" value="NLR68879.1"/>
    <property type="molecule type" value="Genomic_DNA"/>
</dbReference>
<evidence type="ECO:0000256" key="2">
    <source>
        <dbReference type="ARBA" id="ARBA00022475"/>
    </source>
</evidence>
<feature type="transmembrane region" description="Helical" evidence="6">
    <location>
        <begin position="349"/>
        <end position="368"/>
    </location>
</feature>
<keyword evidence="4 6" id="KW-1133">Transmembrane helix</keyword>
<feature type="domain" description="ABC3 transporter permease C-terminal" evidence="7">
    <location>
        <begin position="301"/>
        <end position="416"/>
    </location>
</feature>
<feature type="transmembrane region" description="Helical" evidence="6">
    <location>
        <begin position="779"/>
        <end position="802"/>
    </location>
</feature>
<feature type="transmembrane region" description="Helical" evidence="6">
    <location>
        <begin position="20"/>
        <end position="40"/>
    </location>
</feature>
<feature type="domain" description="ABC3 transporter permease C-terminal" evidence="7">
    <location>
        <begin position="696"/>
        <end position="805"/>
    </location>
</feature>
<keyword evidence="10" id="KW-1185">Reference proteome</keyword>
<dbReference type="PANTHER" id="PTHR30572">
    <property type="entry name" value="MEMBRANE COMPONENT OF TRANSPORTER-RELATED"/>
    <property type="match status" value="1"/>
</dbReference>
<feature type="transmembrane region" description="Helical" evidence="6">
    <location>
        <begin position="388"/>
        <end position="409"/>
    </location>
</feature>
<dbReference type="AlphaFoldDB" id="A0A847RPI0"/>
<dbReference type="Pfam" id="PF12704">
    <property type="entry name" value="MacB_PCD"/>
    <property type="match status" value="2"/>
</dbReference>
<protein>
    <submittedName>
        <fullName evidence="9">FtsX-like permease family protein</fullName>
    </submittedName>
</protein>
<feature type="transmembrane region" description="Helical" evidence="6">
    <location>
        <begin position="439"/>
        <end position="460"/>
    </location>
</feature>
<evidence type="ECO:0000256" key="4">
    <source>
        <dbReference type="ARBA" id="ARBA00022989"/>
    </source>
</evidence>
<keyword evidence="3 6" id="KW-0812">Transmembrane</keyword>
<evidence type="ECO:0000259" key="7">
    <source>
        <dbReference type="Pfam" id="PF02687"/>
    </source>
</evidence>
<dbReference type="InterPro" id="IPR003838">
    <property type="entry name" value="ABC3_permease_C"/>
</dbReference>
<feature type="domain" description="MacB-like periplasmic core" evidence="8">
    <location>
        <begin position="447"/>
        <end position="653"/>
    </location>
</feature>
<evidence type="ECO:0000256" key="1">
    <source>
        <dbReference type="ARBA" id="ARBA00004651"/>
    </source>
</evidence>
<evidence type="ECO:0000256" key="5">
    <source>
        <dbReference type="ARBA" id="ARBA00023136"/>
    </source>
</evidence>
<feature type="domain" description="MacB-like periplasmic core" evidence="8">
    <location>
        <begin position="19"/>
        <end position="245"/>
    </location>
</feature>
<dbReference type="Pfam" id="PF02687">
    <property type="entry name" value="FtsX"/>
    <property type="match status" value="2"/>
</dbReference>
<dbReference type="PANTHER" id="PTHR30572:SF18">
    <property type="entry name" value="ABC-TYPE MACROLIDE FAMILY EXPORT SYSTEM PERMEASE COMPONENT 2"/>
    <property type="match status" value="1"/>
</dbReference>
<evidence type="ECO:0000256" key="3">
    <source>
        <dbReference type="ARBA" id="ARBA00022692"/>
    </source>
</evidence>
<dbReference type="GO" id="GO:0022857">
    <property type="term" value="F:transmembrane transporter activity"/>
    <property type="evidence" value="ECO:0007669"/>
    <property type="project" value="TreeGrafter"/>
</dbReference>
<evidence type="ECO:0000313" key="9">
    <source>
        <dbReference type="EMBL" id="NLR68879.1"/>
    </source>
</evidence>
<comment type="caution">
    <text evidence="9">The sequence shown here is derived from an EMBL/GenBank/DDBJ whole genome shotgun (WGS) entry which is preliminary data.</text>
</comment>
<evidence type="ECO:0000313" key="10">
    <source>
        <dbReference type="Proteomes" id="UP000570474"/>
    </source>
</evidence>
<name>A0A847RPI0_9BACT</name>
<keyword evidence="5 6" id="KW-0472">Membrane</keyword>
<organism evidence="9 10">
    <name type="scientific">Chitinophaga varians</name>
    <dbReference type="NCBI Taxonomy" id="2202339"/>
    <lineage>
        <taxon>Bacteria</taxon>
        <taxon>Pseudomonadati</taxon>
        <taxon>Bacteroidota</taxon>
        <taxon>Chitinophagia</taxon>
        <taxon>Chitinophagales</taxon>
        <taxon>Chitinophagaceae</taxon>
        <taxon>Chitinophaga</taxon>
    </lineage>
</organism>
<keyword evidence="2" id="KW-1003">Cell membrane</keyword>
<evidence type="ECO:0000256" key="6">
    <source>
        <dbReference type="SAM" id="Phobius"/>
    </source>
</evidence>
<feature type="transmembrane region" description="Helical" evidence="6">
    <location>
        <begin position="294"/>
        <end position="314"/>
    </location>
</feature>
<accession>A0A847RPI0</accession>
<dbReference type="InterPro" id="IPR050250">
    <property type="entry name" value="Macrolide_Exporter_MacB"/>
</dbReference>
<reference evidence="9 10" key="1">
    <citation type="submission" date="2020-04" db="EMBL/GenBank/DDBJ databases">
        <authorList>
            <person name="Yin C."/>
        </authorList>
    </citation>
    <scope>NUCLEOTIDE SEQUENCE [LARGE SCALE GENOMIC DNA]</scope>
    <source>
        <strain evidence="9 10">Ae27</strain>
    </source>
</reference>
<dbReference type="GO" id="GO:0005886">
    <property type="term" value="C:plasma membrane"/>
    <property type="evidence" value="ECO:0007669"/>
    <property type="project" value="UniProtKB-SubCell"/>
</dbReference>
<dbReference type="PROSITE" id="PS51257">
    <property type="entry name" value="PROKAR_LIPOPROTEIN"/>
    <property type="match status" value="1"/>
</dbReference>
<gene>
    <name evidence="9" type="ORF">HGH92_31550</name>
</gene>
<feature type="transmembrane region" description="Helical" evidence="6">
    <location>
        <begin position="693"/>
        <end position="718"/>
    </location>
</feature>
<dbReference type="InterPro" id="IPR025857">
    <property type="entry name" value="MacB_PCD"/>
</dbReference>
<comment type="subcellular location">
    <subcellularLocation>
        <location evidence="1">Cell membrane</location>
        <topology evidence="1">Multi-pass membrane protein</topology>
    </subcellularLocation>
</comment>